<dbReference type="PANTHER" id="PTHR35046:SF26">
    <property type="entry name" value="RNA-DIRECTED DNA POLYMERASE"/>
    <property type="match status" value="1"/>
</dbReference>
<organism evidence="2 3">
    <name type="scientific">Hibiscus trionum</name>
    <name type="common">Flower of an hour</name>
    <dbReference type="NCBI Taxonomy" id="183268"/>
    <lineage>
        <taxon>Eukaryota</taxon>
        <taxon>Viridiplantae</taxon>
        <taxon>Streptophyta</taxon>
        <taxon>Embryophyta</taxon>
        <taxon>Tracheophyta</taxon>
        <taxon>Spermatophyta</taxon>
        <taxon>Magnoliopsida</taxon>
        <taxon>eudicotyledons</taxon>
        <taxon>Gunneridae</taxon>
        <taxon>Pentapetalae</taxon>
        <taxon>rosids</taxon>
        <taxon>malvids</taxon>
        <taxon>Malvales</taxon>
        <taxon>Malvaceae</taxon>
        <taxon>Malvoideae</taxon>
        <taxon>Hibiscus</taxon>
    </lineage>
</organism>
<dbReference type="InterPro" id="IPR036397">
    <property type="entry name" value="RNaseH_sf"/>
</dbReference>
<name>A0A9W7LW08_HIBTR</name>
<evidence type="ECO:0000313" key="3">
    <source>
        <dbReference type="Proteomes" id="UP001165190"/>
    </source>
</evidence>
<dbReference type="AlphaFoldDB" id="A0A9W7LW08"/>
<evidence type="ECO:0000259" key="1">
    <source>
        <dbReference type="PROSITE" id="PS50994"/>
    </source>
</evidence>
<dbReference type="Proteomes" id="UP001165190">
    <property type="component" value="Unassembled WGS sequence"/>
</dbReference>
<dbReference type="OrthoDB" id="1938712at2759"/>
<proteinExistence type="predicted"/>
<dbReference type="InterPro" id="IPR012337">
    <property type="entry name" value="RNaseH-like_sf"/>
</dbReference>
<dbReference type="InterPro" id="IPR001584">
    <property type="entry name" value="Integrase_cat-core"/>
</dbReference>
<dbReference type="EMBL" id="BSYR01000017">
    <property type="protein sequence ID" value="GMI79817.1"/>
    <property type="molecule type" value="Genomic_DNA"/>
</dbReference>
<protein>
    <recommendedName>
        <fullName evidence="1">Integrase catalytic domain-containing protein</fullName>
    </recommendedName>
</protein>
<comment type="caution">
    <text evidence="2">The sequence shown here is derived from an EMBL/GenBank/DDBJ whole genome shotgun (WGS) entry which is preliminary data.</text>
</comment>
<accession>A0A9W7LW08</accession>
<sequence length="114" mass="12981">MKSTVQSMVRECEVCQRTKVEHIEKPGLLQPLPIPTQAWEIITMDFIEGLPTSMKANCILVIIDKYTKYAHFLALSHPYTALEVAKAYLDQVYKLHGPPKVAISDRDKTFTSLF</sequence>
<evidence type="ECO:0000313" key="2">
    <source>
        <dbReference type="EMBL" id="GMI79817.1"/>
    </source>
</evidence>
<dbReference type="GO" id="GO:0003676">
    <property type="term" value="F:nucleic acid binding"/>
    <property type="evidence" value="ECO:0007669"/>
    <property type="project" value="InterPro"/>
</dbReference>
<gene>
    <name evidence="2" type="ORF">HRI_001651000</name>
</gene>
<dbReference type="Gene3D" id="3.30.420.10">
    <property type="entry name" value="Ribonuclease H-like superfamily/Ribonuclease H"/>
    <property type="match status" value="1"/>
</dbReference>
<dbReference type="SUPFAM" id="SSF53098">
    <property type="entry name" value="Ribonuclease H-like"/>
    <property type="match status" value="1"/>
</dbReference>
<reference evidence="2" key="1">
    <citation type="submission" date="2023-05" db="EMBL/GenBank/DDBJ databases">
        <title>Genome and transcriptome analyses reveal genes involved in the formation of fine ridges on petal epidermal cells in Hibiscus trionum.</title>
        <authorList>
            <person name="Koshimizu S."/>
            <person name="Masuda S."/>
            <person name="Ishii T."/>
            <person name="Shirasu K."/>
            <person name="Hoshino A."/>
            <person name="Arita M."/>
        </authorList>
    </citation>
    <scope>NUCLEOTIDE SEQUENCE</scope>
    <source>
        <strain evidence="2">Hamamatsu line</strain>
    </source>
</reference>
<dbReference type="PANTHER" id="PTHR35046">
    <property type="entry name" value="ZINC KNUCKLE (CCHC-TYPE) FAMILY PROTEIN"/>
    <property type="match status" value="1"/>
</dbReference>
<keyword evidence="3" id="KW-1185">Reference proteome</keyword>
<dbReference type="GO" id="GO:0015074">
    <property type="term" value="P:DNA integration"/>
    <property type="evidence" value="ECO:0007669"/>
    <property type="project" value="InterPro"/>
</dbReference>
<feature type="domain" description="Integrase catalytic" evidence="1">
    <location>
        <begin position="29"/>
        <end position="114"/>
    </location>
</feature>
<dbReference type="PROSITE" id="PS50994">
    <property type="entry name" value="INTEGRASE"/>
    <property type="match status" value="1"/>
</dbReference>